<evidence type="ECO:0000256" key="4">
    <source>
        <dbReference type="PIRSR" id="PIRSR005739-1"/>
    </source>
</evidence>
<dbReference type="PANTHER" id="PTHR43712">
    <property type="entry name" value="PUTATIVE (AFU_ORTHOLOGUE AFUA_4G14580)-RELATED"/>
    <property type="match status" value="1"/>
</dbReference>
<dbReference type="CDD" id="cd02440">
    <property type="entry name" value="AdoMet_MTases"/>
    <property type="match status" value="1"/>
</dbReference>
<proteinExistence type="predicted"/>
<gene>
    <name evidence="7" type="ORF">GMLC_00120</name>
</gene>
<dbReference type="AlphaFoldDB" id="A0A6V8N474"/>
<name>A0A6V8N474_9BACT</name>
<dbReference type="InterPro" id="IPR012967">
    <property type="entry name" value="COMT_dimerisation"/>
</dbReference>
<keyword evidence="1 7" id="KW-0489">Methyltransferase</keyword>
<dbReference type="PIRSF" id="PIRSF005739">
    <property type="entry name" value="O-mtase"/>
    <property type="match status" value="1"/>
</dbReference>
<dbReference type="EMBL" id="BLXZ01000001">
    <property type="protein sequence ID" value="GFO66433.1"/>
    <property type="molecule type" value="Genomic_DNA"/>
</dbReference>
<dbReference type="InterPro" id="IPR001077">
    <property type="entry name" value="COMT_C"/>
</dbReference>
<evidence type="ECO:0000256" key="3">
    <source>
        <dbReference type="ARBA" id="ARBA00022691"/>
    </source>
</evidence>
<evidence type="ECO:0000259" key="6">
    <source>
        <dbReference type="Pfam" id="PF08100"/>
    </source>
</evidence>
<comment type="caution">
    <text evidence="7">The sequence shown here is derived from an EMBL/GenBank/DDBJ whole genome shotgun (WGS) entry which is preliminary data.</text>
</comment>
<feature type="active site" description="Proton acceptor" evidence="4">
    <location>
        <position position="239"/>
    </location>
</feature>
<evidence type="ECO:0000259" key="5">
    <source>
        <dbReference type="Pfam" id="PF00891"/>
    </source>
</evidence>
<dbReference type="InterPro" id="IPR016461">
    <property type="entry name" value="COMT-like"/>
</dbReference>
<accession>A0A6V8N474</accession>
<keyword evidence="2 7" id="KW-0808">Transferase</keyword>
<feature type="domain" description="O-methyltransferase dimerisation" evidence="6">
    <location>
        <begin position="13"/>
        <end position="87"/>
    </location>
</feature>
<dbReference type="GO" id="GO:0032259">
    <property type="term" value="P:methylation"/>
    <property type="evidence" value="ECO:0007669"/>
    <property type="project" value="UniProtKB-KW"/>
</dbReference>
<feature type="domain" description="O-methyltransferase C-terminal" evidence="5">
    <location>
        <begin position="130"/>
        <end position="310"/>
    </location>
</feature>
<dbReference type="Gene3D" id="3.40.50.150">
    <property type="entry name" value="Vaccinia Virus protein VP39"/>
    <property type="match status" value="1"/>
</dbReference>
<dbReference type="Proteomes" id="UP000587586">
    <property type="component" value="Unassembled WGS sequence"/>
</dbReference>
<dbReference type="PANTHER" id="PTHR43712:SF2">
    <property type="entry name" value="O-METHYLTRANSFERASE CICE"/>
    <property type="match status" value="1"/>
</dbReference>
<evidence type="ECO:0000256" key="2">
    <source>
        <dbReference type="ARBA" id="ARBA00022679"/>
    </source>
</evidence>
<evidence type="ECO:0000313" key="8">
    <source>
        <dbReference type="Proteomes" id="UP000587586"/>
    </source>
</evidence>
<dbReference type="GO" id="GO:0046983">
    <property type="term" value="F:protein dimerization activity"/>
    <property type="evidence" value="ECO:0007669"/>
    <property type="project" value="InterPro"/>
</dbReference>
<dbReference type="InterPro" id="IPR036388">
    <property type="entry name" value="WH-like_DNA-bd_sf"/>
</dbReference>
<dbReference type="GO" id="GO:0008171">
    <property type="term" value="F:O-methyltransferase activity"/>
    <property type="evidence" value="ECO:0007669"/>
    <property type="project" value="InterPro"/>
</dbReference>
<dbReference type="PROSITE" id="PS51683">
    <property type="entry name" value="SAM_OMT_II"/>
    <property type="match status" value="1"/>
</dbReference>
<sequence length="335" mass="36413">MEQGSWNIARLLELSGSYWSTCALHAGVKLQVFTPLAAQPMTAAELGGKLELDPRGLAMLLDALSALGLLDKSGDRYVATPFTAQFLNRDSADYLGHIIMHHHHLMDSWIQLDQAVRRGEPVRERVSHGDVAEQRESFLMGMFNLGMQMAPKIVPNLDLAGRRRLLDLGGGPGTYAIHFCQENPDLSAVICDLPTTREFAEQTVERFGLAGRISFVSRDFETDELPAGFDVAWLSHILHSMGPEECAALLRKVMRALDPGGLILVQEFVLDDAKDAPVFPALFSLNMLVGTAGGQSYSEGELVSLLEAAGAREVRRIPLQLPNGSGIIAGVAPNS</sequence>
<dbReference type="Gene3D" id="1.10.10.10">
    <property type="entry name" value="Winged helix-like DNA-binding domain superfamily/Winged helix DNA-binding domain"/>
    <property type="match status" value="1"/>
</dbReference>
<protein>
    <submittedName>
        <fullName evidence="7">SAM-dependent methyltransferase</fullName>
    </submittedName>
</protein>
<evidence type="ECO:0000256" key="1">
    <source>
        <dbReference type="ARBA" id="ARBA00022603"/>
    </source>
</evidence>
<dbReference type="Pfam" id="PF08100">
    <property type="entry name" value="Dimerisation"/>
    <property type="match status" value="1"/>
</dbReference>
<dbReference type="SUPFAM" id="SSF53335">
    <property type="entry name" value="S-adenosyl-L-methionine-dependent methyltransferases"/>
    <property type="match status" value="1"/>
</dbReference>
<dbReference type="SUPFAM" id="SSF46785">
    <property type="entry name" value="Winged helix' DNA-binding domain"/>
    <property type="match status" value="1"/>
</dbReference>
<keyword evidence="3" id="KW-0949">S-adenosyl-L-methionine</keyword>
<organism evidence="7 8">
    <name type="scientific">Geomonas limicola</name>
    <dbReference type="NCBI Taxonomy" id="2740186"/>
    <lineage>
        <taxon>Bacteria</taxon>
        <taxon>Pseudomonadati</taxon>
        <taxon>Thermodesulfobacteriota</taxon>
        <taxon>Desulfuromonadia</taxon>
        <taxon>Geobacterales</taxon>
        <taxon>Geobacteraceae</taxon>
        <taxon>Geomonas</taxon>
    </lineage>
</organism>
<dbReference type="InterPro" id="IPR036390">
    <property type="entry name" value="WH_DNA-bd_sf"/>
</dbReference>
<dbReference type="RefSeq" id="WP_183358980.1">
    <property type="nucleotide sequence ID" value="NZ_BLXZ01000001.1"/>
</dbReference>
<evidence type="ECO:0000313" key="7">
    <source>
        <dbReference type="EMBL" id="GFO66433.1"/>
    </source>
</evidence>
<reference evidence="8" key="1">
    <citation type="submission" date="2020-06" db="EMBL/GenBank/DDBJ databases">
        <title>Draft genomic sequecing of Geomonas sp. Red745.</title>
        <authorList>
            <person name="Itoh H."/>
            <person name="Xu Z.X."/>
            <person name="Ushijima N."/>
            <person name="Masuda Y."/>
            <person name="Shiratori Y."/>
            <person name="Senoo K."/>
        </authorList>
    </citation>
    <scope>NUCLEOTIDE SEQUENCE [LARGE SCALE GENOMIC DNA]</scope>
    <source>
        <strain evidence="8">Red745</strain>
    </source>
</reference>
<keyword evidence="8" id="KW-1185">Reference proteome</keyword>
<dbReference type="Pfam" id="PF00891">
    <property type="entry name" value="Methyltransf_2"/>
    <property type="match status" value="1"/>
</dbReference>
<dbReference type="InterPro" id="IPR029063">
    <property type="entry name" value="SAM-dependent_MTases_sf"/>
</dbReference>